<dbReference type="EMBL" id="LAZP02000216">
    <property type="protein sequence ID" value="PFH59218.1"/>
    <property type="molecule type" value="Genomic_DNA"/>
</dbReference>
<keyword evidence="6" id="KW-1185">Reference proteome</keyword>
<feature type="compositionally biased region" description="Basic and acidic residues" evidence="4">
    <location>
        <begin position="149"/>
        <end position="158"/>
    </location>
</feature>
<keyword evidence="3" id="KW-0472">Membrane</keyword>
<dbReference type="PANTHER" id="PTHR22977:SF5">
    <property type="entry name" value="COX ASSEMBLY MITOCHONDRIAL PROTEIN HOMOLOG"/>
    <property type="match status" value="1"/>
</dbReference>
<proteinExistence type="inferred from homology"/>
<keyword evidence="3" id="KW-0143">Chaperone</keyword>
<dbReference type="OrthoDB" id="6224010at2759"/>
<reference evidence="5 6" key="1">
    <citation type="journal article" date="2015" name="BMC Genomics">
        <title>Gene expression during zombie ant biting behavior reflects the complexity underlying fungal parasitic behavioral manipulation.</title>
        <authorList>
            <person name="de Bekker C."/>
            <person name="Ohm R.A."/>
            <person name="Loreto R.G."/>
            <person name="Sebastian A."/>
            <person name="Albert I."/>
            <person name="Merrow M."/>
            <person name="Brachmann A."/>
            <person name="Hughes D.P."/>
        </authorList>
    </citation>
    <scope>NUCLEOTIDE SEQUENCE [LARGE SCALE GENOMIC DNA]</scope>
    <source>
        <strain evidence="5 6">SC16a</strain>
    </source>
</reference>
<feature type="compositionally biased region" description="Polar residues" evidence="4">
    <location>
        <begin position="131"/>
        <end position="145"/>
    </location>
</feature>
<keyword evidence="3" id="KW-0496">Mitochondrion</keyword>
<organism evidence="5 6">
    <name type="scientific">Ophiocordyceps unilateralis</name>
    <name type="common">Zombie-ant fungus</name>
    <name type="synonym">Torrubia unilateralis</name>
    <dbReference type="NCBI Taxonomy" id="268505"/>
    <lineage>
        <taxon>Eukaryota</taxon>
        <taxon>Fungi</taxon>
        <taxon>Dikarya</taxon>
        <taxon>Ascomycota</taxon>
        <taxon>Pezizomycotina</taxon>
        <taxon>Sordariomycetes</taxon>
        <taxon>Hypocreomycetidae</taxon>
        <taxon>Hypocreales</taxon>
        <taxon>Ophiocordycipitaceae</taxon>
        <taxon>Ophiocordyceps</taxon>
    </lineage>
</organism>
<keyword evidence="3" id="KW-0999">Mitochondrion inner membrane</keyword>
<evidence type="ECO:0000256" key="1">
    <source>
        <dbReference type="ARBA" id="ARBA00007347"/>
    </source>
</evidence>
<feature type="region of interest" description="Disordered" evidence="4">
    <location>
        <begin position="1"/>
        <end position="29"/>
    </location>
</feature>
<name>A0A2A9PD31_OPHUN</name>
<comment type="subcellular location">
    <subcellularLocation>
        <location evidence="3">Mitochondrion inner membrane</location>
    </subcellularLocation>
</comment>
<evidence type="ECO:0000256" key="2">
    <source>
        <dbReference type="ARBA" id="ARBA00023157"/>
    </source>
</evidence>
<comment type="function">
    <text evidence="3">Required for mitochondrial cytochrome c oxidase (COX) assembly and respiration.</text>
</comment>
<dbReference type="Pfam" id="PF08583">
    <property type="entry name" value="Cmc1"/>
    <property type="match status" value="1"/>
</dbReference>
<dbReference type="GO" id="GO:0005743">
    <property type="term" value="C:mitochondrial inner membrane"/>
    <property type="evidence" value="ECO:0007669"/>
    <property type="project" value="UniProtKB-SubCell"/>
</dbReference>
<comment type="caution">
    <text evidence="5">The sequence shown here is derived from an EMBL/GenBank/DDBJ whole genome shotgun (WGS) entry which is preliminary data.</text>
</comment>
<dbReference type="Proteomes" id="UP000037136">
    <property type="component" value="Unassembled WGS sequence"/>
</dbReference>
<accession>A0A2A9PD31</accession>
<dbReference type="STRING" id="268505.A0A2A9PD31"/>
<evidence type="ECO:0000256" key="3">
    <source>
        <dbReference type="RuleBase" id="RU364104"/>
    </source>
</evidence>
<sequence>MAGEASGPQDDGQRVRGIAASPLPLSSSQEAQVQELYRTRVRKKCTDEIKAFAACATGRTFSIGFACADQRRAMNNCMNSYATRQEEDAAREEWFALRLQRRQAREHKARVAAAQEEFIHDWWGLPDDVKLSQQGRRGQQVNKPATTAGKDDGSGPTR</sequence>
<evidence type="ECO:0000313" key="6">
    <source>
        <dbReference type="Proteomes" id="UP000037136"/>
    </source>
</evidence>
<dbReference type="PROSITE" id="PS51808">
    <property type="entry name" value="CHCH"/>
    <property type="match status" value="1"/>
</dbReference>
<gene>
    <name evidence="5" type="ORF">XA68_12649</name>
</gene>
<reference evidence="5 6" key="2">
    <citation type="journal article" date="2017" name="Sci. Rep.">
        <title>Ant-infecting Ophiocordyceps genomes reveal a high diversity of potential behavioral manipulation genes and a possible major role for enterotoxins.</title>
        <authorList>
            <person name="de Bekker C."/>
            <person name="Ohm R.A."/>
            <person name="Evans H.C."/>
            <person name="Brachmann A."/>
            <person name="Hughes D.P."/>
        </authorList>
    </citation>
    <scope>NUCLEOTIDE SEQUENCE [LARGE SCALE GENOMIC DNA]</scope>
    <source>
        <strain evidence="5 6">SC16a</strain>
    </source>
</reference>
<feature type="region of interest" description="Disordered" evidence="4">
    <location>
        <begin position="129"/>
        <end position="158"/>
    </location>
</feature>
<comment type="similarity">
    <text evidence="1 3">Belongs to the CMC family.</text>
</comment>
<protein>
    <recommendedName>
        <fullName evidence="3">COX assembly mitochondrial protein</fullName>
    </recommendedName>
</protein>
<evidence type="ECO:0000313" key="5">
    <source>
        <dbReference type="EMBL" id="PFH59218.1"/>
    </source>
</evidence>
<dbReference type="PANTHER" id="PTHR22977">
    <property type="entry name" value="COX ASSEMBLY MITOCHONDRIAL PROTEIN"/>
    <property type="match status" value="1"/>
</dbReference>
<evidence type="ECO:0000256" key="4">
    <source>
        <dbReference type="SAM" id="MobiDB-lite"/>
    </source>
</evidence>
<dbReference type="AlphaFoldDB" id="A0A2A9PD31"/>
<keyword evidence="2" id="KW-1015">Disulfide bond</keyword>
<dbReference type="InterPro" id="IPR013892">
    <property type="entry name" value="Cyt_c_biogenesis_Cmc1-like"/>
</dbReference>